<dbReference type="InterPro" id="IPR000717">
    <property type="entry name" value="PCI_dom"/>
</dbReference>
<dbReference type="FunFam" id="1.25.40.990:FF:000001">
    <property type="entry name" value="26S proteasome non-ATPase regulatory subunit"/>
    <property type="match status" value="1"/>
</dbReference>
<dbReference type="PANTHER" id="PTHR12387:SF0">
    <property type="entry name" value="26S PROTEASOME NON-ATPASE REGULATORY SUBUNIT 8"/>
    <property type="match status" value="1"/>
</dbReference>
<dbReference type="InterPro" id="IPR033464">
    <property type="entry name" value="CSN8_PSD8_EIF3K"/>
</dbReference>
<keyword evidence="5" id="KW-1185">Reference proteome</keyword>
<feature type="non-terminal residue" evidence="4">
    <location>
        <position position="1"/>
    </location>
</feature>
<evidence type="ECO:0000256" key="1">
    <source>
        <dbReference type="ARBA" id="ARBA00009627"/>
    </source>
</evidence>
<dbReference type="RefSeq" id="XP_025596091.1">
    <property type="nucleotide sequence ID" value="XM_025739918.1"/>
</dbReference>
<dbReference type="PROSITE" id="PS50250">
    <property type="entry name" value="PCI"/>
    <property type="match status" value="1"/>
</dbReference>
<dbReference type="OrthoDB" id="8775810at2759"/>
<dbReference type="GO" id="GO:0043161">
    <property type="term" value="P:proteasome-mediated ubiquitin-dependent protein catabolic process"/>
    <property type="evidence" value="ECO:0007669"/>
    <property type="project" value="TreeGrafter"/>
</dbReference>
<name>A0A316Z4F7_9BASI</name>
<dbReference type="GO" id="GO:0005634">
    <property type="term" value="C:nucleus"/>
    <property type="evidence" value="ECO:0007669"/>
    <property type="project" value="TreeGrafter"/>
</dbReference>
<organism evidence="4 5">
    <name type="scientific">Tilletiopsis washingtonensis</name>
    <dbReference type="NCBI Taxonomy" id="58919"/>
    <lineage>
        <taxon>Eukaryota</taxon>
        <taxon>Fungi</taxon>
        <taxon>Dikarya</taxon>
        <taxon>Basidiomycota</taxon>
        <taxon>Ustilaginomycotina</taxon>
        <taxon>Exobasidiomycetes</taxon>
        <taxon>Entylomatales</taxon>
        <taxon>Entylomatales incertae sedis</taxon>
        <taxon>Tilletiopsis</taxon>
    </lineage>
</organism>
<evidence type="ECO:0000313" key="4">
    <source>
        <dbReference type="EMBL" id="PWN95812.1"/>
    </source>
</evidence>
<evidence type="ECO:0000256" key="2">
    <source>
        <dbReference type="ARBA" id="ARBA00022942"/>
    </source>
</evidence>
<accession>A0A316Z4F7</accession>
<gene>
    <name evidence="4" type="ORF">FA09DRAFT_287386</name>
</gene>
<dbReference type="GeneID" id="37267464"/>
<dbReference type="Gene3D" id="1.25.40.990">
    <property type="match status" value="1"/>
</dbReference>
<proteinExistence type="inferred from homology"/>
<feature type="non-terminal residue" evidence="4">
    <location>
        <position position="236"/>
    </location>
</feature>
<protein>
    <recommendedName>
        <fullName evidence="3">PCI domain-containing protein</fullName>
    </recommendedName>
</protein>
<dbReference type="AlphaFoldDB" id="A0A316Z4F7"/>
<comment type="similarity">
    <text evidence="1">Belongs to the proteasome subunit S14 family.</text>
</comment>
<sequence length="236" mass="26185">LFAQAKAALAQHNLLCPPSGTPAAQLVQAREVLELGALDALRRGELAAFDRYIGLLGVFWDDFRSELPPSSAHEPLLGLSLLRLLSSNRISQFHTVLETLDAALVGSRFIQHPVLLERWLMEGSYSKVWRARDEVPQPEYAVFIEMLMRTIRHEIASCEEKAYDSLPLGDAATLLFFDNMQDVSAFAGERGWQINPSTQTVHFANKLAGAGARDAIPKKETIVSNLQFAKELESIV</sequence>
<dbReference type="STRING" id="58919.A0A316Z4F7"/>
<dbReference type="PANTHER" id="PTHR12387">
    <property type="entry name" value="26S PROTEASOME NON-ATPASE REGULATORY SUBUNIT 8"/>
    <property type="match status" value="1"/>
</dbReference>
<dbReference type="GO" id="GO:0005829">
    <property type="term" value="C:cytosol"/>
    <property type="evidence" value="ECO:0007669"/>
    <property type="project" value="TreeGrafter"/>
</dbReference>
<dbReference type="InterPro" id="IPR006746">
    <property type="entry name" value="26S_Psome_Rpn12"/>
</dbReference>
<keyword evidence="2" id="KW-0647">Proteasome</keyword>
<dbReference type="EMBL" id="KZ819302">
    <property type="protein sequence ID" value="PWN95812.1"/>
    <property type="molecule type" value="Genomic_DNA"/>
</dbReference>
<dbReference type="GO" id="GO:0008541">
    <property type="term" value="C:proteasome regulatory particle, lid subcomplex"/>
    <property type="evidence" value="ECO:0007669"/>
    <property type="project" value="TreeGrafter"/>
</dbReference>
<evidence type="ECO:0000313" key="5">
    <source>
        <dbReference type="Proteomes" id="UP000245946"/>
    </source>
</evidence>
<reference evidence="4 5" key="1">
    <citation type="journal article" date="2018" name="Mol. Biol. Evol.">
        <title>Broad Genomic Sampling Reveals a Smut Pathogenic Ancestry of the Fungal Clade Ustilaginomycotina.</title>
        <authorList>
            <person name="Kijpornyongpan T."/>
            <person name="Mondo S.J."/>
            <person name="Barry K."/>
            <person name="Sandor L."/>
            <person name="Lee J."/>
            <person name="Lipzen A."/>
            <person name="Pangilinan J."/>
            <person name="LaButti K."/>
            <person name="Hainaut M."/>
            <person name="Henrissat B."/>
            <person name="Grigoriev I.V."/>
            <person name="Spatafora J.W."/>
            <person name="Aime M.C."/>
        </authorList>
    </citation>
    <scope>NUCLEOTIDE SEQUENCE [LARGE SCALE GENOMIC DNA]</scope>
    <source>
        <strain evidence="4 5">MCA 4186</strain>
    </source>
</reference>
<evidence type="ECO:0000259" key="3">
    <source>
        <dbReference type="PROSITE" id="PS50250"/>
    </source>
</evidence>
<dbReference type="Proteomes" id="UP000245946">
    <property type="component" value="Unassembled WGS sequence"/>
</dbReference>
<feature type="domain" description="PCI" evidence="3">
    <location>
        <begin position="47"/>
        <end position="225"/>
    </location>
</feature>
<dbReference type="Pfam" id="PF10075">
    <property type="entry name" value="CSN8_PSD8_EIF3K"/>
    <property type="match status" value="1"/>
</dbReference>